<feature type="domain" description="HTH lacI-type" evidence="5">
    <location>
        <begin position="30"/>
        <end position="84"/>
    </location>
</feature>
<organism evidence="6 7">
    <name type="scientific">Yinghuangia soli</name>
    <dbReference type="NCBI Taxonomy" id="2908204"/>
    <lineage>
        <taxon>Bacteria</taxon>
        <taxon>Bacillati</taxon>
        <taxon>Actinomycetota</taxon>
        <taxon>Actinomycetes</taxon>
        <taxon>Kitasatosporales</taxon>
        <taxon>Streptomycetaceae</taxon>
        <taxon>Yinghuangia</taxon>
    </lineage>
</organism>
<reference evidence="6" key="1">
    <citation type="submission" date="2022-01" db="EMBL/GenBank/DDBJ databases">
        <title>Genome-Based Taxonomic Classification of the Phylum Actinobacteria.</title>
        <authorList>
            <person name="Gao Y."/>
        </authorList>
    </citation>
    <scope>NUCLEOTIDE SEQUENCE</scope>
    <source>
        <strain evidence="6">KLBMP 8922</strain>
    </source>
</reference>
<dbReference type="Gene3D" id="1.10.260.40">
    <property type="entry name" value="lambda repressor-like DNA-binding domains"/>
    <property type="match status" value="1"/>
</dbReference>
<dbReference type="GO" id="GO:0000976">
    <property type="term" value="F:transcription cis-regulatory region binding"/>
    <property type="evidence" value="ECO:0007669"/>
    <property type="project" value="TreeGrafter"/>
</dbReference>
<dbReference type="PROSITE" id="PS50932">
    <property type="entry name" value="HTH_LACI_2"/>
    <property type="match status" value="1"/>
</dbReference>
<evidence type="ECO:0000256" key="2">
    <source>
        <dbReference type="ARBA" id="ARBA00023125"/>
    </source>
</evidence>
<dbReference type="SMART" id="SM00354">
    <property type="entry name" value="HTH_LACI"/>
    <property type="match status" value="1"/>
</dbReference>
<dbReference type="InterPro" id="IPR010982">
    <property type="entry name" value="Lambda_DNA-bd_dom_sf"/>
</dbReference>
<dbReference type="Proteomes" id="UP001165378">
    <property type="component" value="Unassembled WGS sequence"/>
</dbReference>
<dbReference type="InterPro" id="IPR000843">
    <property type="entry name" value="HTH_LacI"/>
</dbReference>
<dbReference type="EMBL" id="JAKFHA010000004">
    <property type="protein sequence ID" value="MCF2527586.1"/>
    <property type="molecule type" value="Genomic_DNA"/>
</dbReference>
<sequence length="365" mass="38916">MNEADRREGRPARPAGSARQGGAKPAVARVRLVDVAREAGLSKTTVSAALNGTGRLSDAVREHARETARRLGYRPNATARLLRAGHTRLIGFAVREYVAGPWAYMELPYFTQLTNATATAALEHGHALVLLPNHSPRDEWADLPLDAICLVDPVVDDPLVDDFLAAGIPVLTDRRVEGRPGGYWVDIDYDAAMRSVLDHLAEQGATDIAMVTAGLDTLYTRRYLAAQEAWSAETGRRVRVAMVDRPGVAPTLAAIGELLGGAGPGPDALFVLNEVSPTLILDCARRHGRRVPDDLLVVCATEDSTAEHTDPPVSALSMQPALVAVAGVELLVEVLDKGLAEPRGTEVATRLDIRASSLASARTGS</sequence>
<dbReference type="PANTHER" id="PTHR30146:SF153">
    <property type="entry name" value="LACTOSE OPERON REPRESSOR"/>
    <property type="match status" value="1"/>
</dbReference>
<keyword evidence="1" id="KW-0805">Transcription regulation</keyword>
<dbReference type="InterPro" id="IPR028082">
    <property type="entry name" value="Peripla_BP_I"/>
</dbReference>
<feature type="compositionally biased region" description="Basic and acidic residues" evidence="4">
    <location>
        <begin position="1"/>
        <end position="11"/>
    </location>
</feature>
<keyword evidence="2" id="KW-0238">DNA-binding</keyword>
<dbReference type="SUPFAM" id="SSF53822">
    <property type="entry name" value="Periplasmic binding protein-like I"/>
    <property type="match status" value="1"/>
</dbReference>
<dbReference type="CDD" id="cd01392">
    <property type="entry name" value="HTH_LacI"/>
    <property type="match status" value="1"/>
</dbReference>
<comment type="caution">
    <text evidence="6">The sequence shown here is derived from an EMBL/GenBank/DDBJ whole genome shotgun (WGS) entry which is preliminary data.</text>
</comment>
<accession>A0AA41PYN4</accession>
<keyword evidence="7" id="KW-1185">Reference proteome</keyword>
<gene>
    <name evidence="6" type="ORF">LZ495_10215</name>
</gene>
<feature type="region of interest" description="Disordered" evidence="4">
    <location>
        <begin position="1"/>
        <end position="24"/>
    </location>
</feature>
<dbReference type="Pfam" id="PF00356">
    <property type="entry name" value="LacI"/>
    <property type="match status" value="1"/>
</dbReference>
<protein>
    <submittedName>
        <fullName evidence="6">LacI family transcriptional regulator</fullName>
    </submittedName>
</protein>
<evidence type="ECO:0000313" key="6">
    <source>
        <dbReference type="EMBL" id="MCF2527586.1"/>
    </source>
</evidence>
<keyword evidence="3" id="KW-0804">Transcription</keyword>
<dbReference type="InterPro" id="IPR046335">
    <property type="entry name" value="LacI/GalR-like_sensor"/>
</dbReference>
<evidence type="ECO:0000259" key="5">
    <source>
        <dbReference type="PROSITE" id="PS50932"/>
    </source>
</evidence>
<dbReference type="CDD" id="cd06267">
    <property type="entry name" value="PBP1_LacI_sugar_binding-like"/>
    <property type="match status" value="1"/>
</dbReference>
<evidence type="ECO:0000256" key="1">
    <source>
        <dbReference type="ARBA" id="ARBA00023015"/>
    </source>
</evidence>
<name>A0AA41PYN4_9ACTN</name>
<proteinExistence type="predicted"/>
<evidence type="ECO:0000256" key="4">
    <source>
        <dbReference type="SAM" id="MobiDB-lite"/>
    </source>
</evidence>
<evidence type="ECO:0000313" key="7">
    <source>
        <dbReference type="Proteomes" id="UP001165378"/>
    </source>
</evidence>
<dbReference type="AlphaFoldDB" id="A0AA41PYN4"/>
<dbReference type="RefSeq" id="WP_235051746.1">
    <property type="nucleotide sequence ID" value="NZ_JAKFHA010000004.1"/>
</dbReference>
<dbReference type="Gene3D" id="3.40.50.2300">
    <property type="match status" value="2"/>
</dbReference>
<dbReference type="PANTHER" id="PTHR30146">
    <property type="entry name" value="LACI-RELATED TRANSCRIPTIONAL REPRESSOR"/>
    <property type="match status" value="1"/>
</dbReference>
<dbReference type="Pfam" id="PF13377">
    <property type="entry name" value="Peripla_BP_3"/>
    <property type="match status" value="1"/>
</dbReference>
<dbReference type="SUPFAM" id="SSF47413">
    <property type="entry name" value="lambda repressor-like DNA-binding domains"/>
    <property type="match status" value="1"/>
</dbReference>
<evidence type="ECO:0000256" key="3">
    <source>
        <dbReference type="ARBA" id="ARBA00023163"/>
    </source>
</evidence>
<dbReference type="GO" id="GO:0003700">
    <property type="term" value="F:DNA-binding transcription factor activity"/>
    <property type="evidence" value="ECO:0007669"/>
    <property type="project" value="TreeGrafter"/>
</dbReference>